<keyword evidence="2" id="KW-0720">Serine protease</keyword>
<dbReference type="InterPro" id="IPR001907">
    <property type="entry name" value="ClpP"/>
</dbReference>
<dbReference type="EMBL" id="BAAAPZ010000005">
    <property type="protein sequence ID" value="GAA2096017.1"/>
    <property type="molecule type" value="Genomic_DNA"/>
</dbReference>
<reference evidence="4 5" key="1">
    <citation type="journal article" date="2019" name="Int. J. Syst. Evol. Microbiol.">
        <title>The Global Catalogue of Microorganisms (GCM) 10K type strain sequencing project: providing services to taxonomists for standard genome sequencing and annotation.</title>
        <authorList>
            <consortium name="The Broad Institute Genomics Platform"/>
            <consortium name="The Broad Institute Genome Sequencing Center for Infectious Disease"/>
            <person name="Wu L."/>
            <person name="Ma J."/>
        </authorList>
    </citation>
    <scope>NUCLEOTIDE SEQUENCE [LARGE SCALE GENOMIC DNA]</scope>
    <source>
        <strain evidence="4 5">JCM 15900</strain>
    </source>
</reference>
<protein>
    <recommendedName>
        <fullName evidence="2 3">ATP-dependent Clp protease proteolytic subunit</fullName>
        <ecNumber evidence="2">3.4.21.92</ecNumber>
    </recommendedName>
    <alternativeName>
        <fullName evidence="2">Endopeptidase Clp</fullName>
    </alternativeName>
</protein>
<comment type="similarity">
    <text evidence="1 2 3">Belongs to the peptidase S14 family.</text>
</comment>
<comment type="subcellular location">
    <subcellularLocation>
        <location evidence="2">Cytoplasm</location>
    </subcellularLocation>
</comment>
<comment type="catalytic activity">
    <reaction evidence="2">
        <text>Hydrolysis of proteins to small peptides in the presence of ATP and magnesium. alpha-casein is the usual test substrate. In the absence of ATP, only oligopeptides shorter than five residues are hydrolyzed (such as succinyl-Leu-Tyr-|-NHMec, and Leu-Tyr-Leu-|-Tyr-Trp, in which cleavage of the -Tyr-|-Leu- and -Tyr-|-Trp bonds also occurs).</text>
        <dbReference type="EC" id="3.4.21.92"/>
    </reaction>
</comment>
<dbReference type="GO" id="GO:0006508">
    <property type="term" value="P:proteolysis"/>
    <property type="evidence" value="ECO:0007669"/>
    <property type="project" value="UniProtKB-KW"/>
</dbReference>
<dbReference type="SUPFAM" id="SSF52096">
    <property type="entry name" value="ClpP/crotonase"/>
    <property type="match status" value="1"/>
</dbReference>
<gene>
    <name evidence="2" type="primary">clpP</name>
    <name evidence="4" type="ORF">GCM10009823_15950</name>
</gene>
<dbReference type="InterPro" id="IPR023562">
    <property type="entry name" value="ClpP/TepA"/>
</dbReference>
<evidence type="ECO:0000256" key="2">
    <source>
        <dbReference type="HAMAP-Rule" id="MF_00444"/>
    </source>
</evidence>
<dbReference type="PRINTS" id="PR00127">
    <property type="entry name" value="CLPPROTEASEP"/>
</dbReference>
<dbReference type="PANTHER" id="PTHR10381:SF26">
    <property type="entry name" value="ATP-DEPENDENT CLP PROTEASE PROTEOLYTIC SUBUNIT-LIKE-RELATED"/>
    <property type="match status" value="1"/>
</dbReference>
<dbReference type="PANTHER" id="PTHR10381">
    <property type="entry name" value="ATP-DEPENDENT CLP PROTEASE PROTEOLYTIC SUBUNIT"/>
    <property type="match status" value="1"/>
</dbReference>
<comment type="subunit">
    <text evidence="2">Fourteen ClpP subunits assemble into 2 heptameric rings which stack back to back to give a disk-like structure with a central cavity, resembling the structure of eukaryotic proteasomes.</text>
</comment>
<comment type="caution">
    <text evidence="2">Lacks conserved residue(s) required for the propagation of feature annotation.</text>
</comment>
<dbReference type="Gene3D" id="3.90.226.10">
    <property type="entry name" value="2-enoyl-CoA Hydratase, Chain A, domain 1"/>
    <property type="match status" value="1"/>
</dbReference>
<dbReference type="HAMAP" id="MF_00444">
    <property type="entry name" value="ClpP"/>
    <property type="match status" value="1"/>
</dbReference>
<dbReference type="InterPro" id="IPR029045">
    <property type="entry name" value="ClpP/crotonase-like_dom_sf"/>
</dbReference>
<evidence type="ECO:0000313" key="5">
    <source>
        <dbReference type="Proteomes" id="UP001500984"/>
    </source>
</evidence>
<accession>A0ABN2WNR3</accession>
<evidence type="ECO:0000256" key="1">
    <source>
        <dbReference type="ARBA" id="ARBA00007039"/>
    </source>
</evidence>
<sequence length="198" mass="21272">MSQYTIPNVVTRDSGGERIVDIYSRLLSSRIVSIGTGIDDGVATTVIAQLLHLDAESQELPISLYINSPGGSLTAMLGIYDTLQYISAPVATICVGQAAADAAVLLAAGAHGHRTMLPHARLVLRQPQVEGGRAAIPDLIVAADEVVRQRSAVEEILHRHSGRSVDQLRRDLDRDLVLTARQAVEFGMADAVVEQRDM</sequence>
<organism evidence="4 5">
    <name type="scientific">Brevibacterium salitolerans</name>
    <dbReference type="NCBI Taxonomy" id="1403566"/>
    <lineage>
        <taxon>Bacteria</taxon>
        <taxon>Bacillati</taxon>
        <taxon>Actinomycetota</taxon>
        <taxon>Actinomycetes</taxon>
        <taxon>Micrococcales</taxon>
        <taxon>Brevibacteriaceae</taxon>
        <taxon>Brevibacterium</taxon>
    </lineage>
</organism>
<dbReference type="Proteomes" id="UP001500984">
    <property type="component" value="Unassembled WGS sequence"/>
</dbReference>
<dbReference type="Pfam" id="PF00574">
    <property type="entry name" value="CLP_protease"/>
    <property type="match status" value="1"/>
</dbReference>
<keyword evidence="5" id="KW-1185">Reference proteome</keyword>
<comment type="caution">
    <text evidence="4">The sequence shown here is derived from an EMBL/GenBank/DDBJ whole genome shotgun (WGS) entry which is preliminary data.</text>
</comment>
<keyword evidence="2" id="KW-0963">Cytoplasm</keyword>
<keyword evidence="2 4" id="KW-0645">Protease</keyword>
<dbReference type="EC" id="3.4.21.92" evidence="2"/>
<name>A0ABN2WNR3_9MICO</name>
<evidence type="ECO:0000313" key="4">
    <source>
        <dbReference type="EMBL" id="GAA2096017.1"/>
    </source>
</evidence>
<keyword evidence="2" id="KW-0378">Hydrolase</keyword>
<dbReference type="GO" id="GO:0008233">
    <property type="term" value="F:peptidase activity"/>
    <property type="evidence" value="ECO:0007669"/>
    <property type="project" value="UniProtKB-KW"/>
</dbReference>
<dbReference type="RefSeq" id="WP_291793354.1">
    <property type="nucleotide sequence ID" value="NZ_BAAAPZ010000005.1"/>
</dbReference>
<evidence type="ECO:0000256" key="3">
    <source>
        <dbReference type="RuleBase" id="RU003567"/>
    </source>
</evidence>
<dbReference type="CDD" id="cd07017">
    <property type="entry name" value="S14_ClpP_2"/>
    <property type="match status" value="1"/>
</dbReference>
<comment type="function">
    <text evidence="2">Cleaves peptides in various proteins in a process that requires ATP hydrolysis. Has a chymotrypsin-like activity. Plays a major role in the degradation of misfolded proteins.</text>
</comment>
<proteinExistence type="inferred from homology"/>